<evidence type="ECO:0000256" key="2">
    <source>
        <dbReference type="ARBA" id="ARBA00022737"/>
    </source>
</evidence>
<feature type="repeat" description="CHCR" evidence="7">
    <location>
        <begin position="991"/>
        <end position="1137"/>
    </location>
</feature>
<keyword evidence="5 6" id="KW-0968">Cytoplasmic vesicle</keyword>
<gene>
    <name evidence="9" type="ORF">SteCoe_10539</name>
</gene>
<dbReference type="Pfam" id="PF13838">
    <property type="entry name" value="Clathrin_H_link"/>
    <property type="match status" value="1"/>
</dbReference>
<feature type="repeat" description="CHCR" evidence="7">
    <location>
        <begin position="547"/>
        <end position="693"/>
    </location>
</feature>
<evidence type="ECO:0000256" key="6">
    <source>
        <dbReference type="PIRNR" id="PIRNR002290"/>
    </source>
</evidence>
<keyword evidence="10" id="KW-1185">Reference proteome</keyword>
<evidence type="ECO:0000256" key="8">
    <source>
        <dbReference type="SAM" id="Coils"/>
    </source>
</evidence>
<evidence type="ECO:0000256" key="5">
    <source>
        <dbReference type="ARBA" id="ARBA00023329"/>
    </source>
</evidence>
<dbReference type="EMBL" id="MPUH01000170">
    <property type="protein sequence ID" value="OMJ87695.1"/>
    <property type="molecule type" value="Genomic_DNA"/>
</dbReference>
<feature type="repeat" description="CHCR" evidence="7">
    <location>
        <begin position="696"/>
        <end position="838"/>
    </location>
</feature>
<evidence type="ECO:0000256" key="3">
    <source>
        <dbReference type="ARBA" id="ARBA00023136"/>
    </source>
</evidence>
<dbReference type="FunFam" id="1.25.40.10:FF:000002">
    <property type="entry name" value="Clathrin heavy chain"/>
    <property type="match status" value="1"/>
</dbReference>
<dbReference type="GO" id="GO:0005198">
    <property type="term" value="F:structural molecule activity"/>
    <property type="evidence" value="ECO:0007669"/>
    <property type="project" value="InterPro"/>
</dbReference>
<keyword evidence="3 6" id="KW-0472">Membrane</keyword>
<dbReference type="InterPro" id="IPR055358">
    <property type="entry name" value="CHCR"/>
</dbReference>
<evidence type="ECO:0000256" key="1">
    <source>
        <dbReference type="ARBA" id="ARBA00009535"/>
    </source>
</evidence>
<dbReference type="InterPro" id="IPR011990">
    <property type="entry name" value="TPR-like_helical_dom_sf"/>
</dbReference>
<keyword evidence="2" id="KW-0677">Repeat</keyword>
<evidence type="ECO:0000256" key="4">
    <source>
        <dbReference type="ARBA" id="ARBA00023176"/>
    </source>
</evidence>
<dbReference type="OrthoDB" id="421917at2759"/>
<keyword evidence="8" id="KW-0175">Coiled coil</keyword>
<dbReference type="GO" id="GO:0071439">
    <property type="term" value="C:clathrin complex"/>
    <property type="evidence" value="ECO:0007669"/>
    <property type="project" value="InterPro"/>
</dbReference>
<feature type="repeat" description="CHCR" evidence="7">
    <location>
        <begin position="843"/>
        <end position="984"/>
    </location>
</feature>
<dbReference type="SUPFAM" id="SSF50989">
    <property type="entry name" value="Clathrin heavy-chain terminal domain"/>
    <property type="match status" value="1"/>
</dbReference>
<sequence>MAQSQLPVRLFAVADLPSLGLNAASFRFGFLTLESEKYICIREEAEGSAQVVVVELQNNNNVIRRPMKAEAAIMNPQYNIIALKAKNDTSGGHFVQVYNLDTKAKMKVHDFPEPIVYWRWLSVKKLAIITSRTVFHWNMEGGDAPVRAFDRAGPLEGATQIINYATDSSETWCLLTGISTPDGGKTINGHMQLFFTGGQQQQILEGHAGCFGEIPLRDGQPPTTCFAFIEKKTTESVSRIHVMEINKPASGQKFKATVEVVYPVEAQNDFPVAMHLLSKYGIIAAITKLGYLYMFETVSANLIYRTRLSEEPIFVTTRSANMDSVFGVNRRGQVLGISIEEGNIVSFIMNNCRHIPDSMTVGFSLAQRFNLPGANDLFVQSFNRCLAGGDIKGAAKIAAGAPGSLLRNQETIIRLRSLPQVPGQPHPMLAYFSSMLEIGKLNRYEVLEIARPLLQQGRKQILEAWVREDKVECSEELGDLVREFDPHLALQVNMKINNPQKVLIGLMETGQYNKVEQYCNQTGISPDYMSIIRQLAVTNIDSALTLAKQAGKSVDINAVTDIFLSQNNLQAATAYLLEVLKDNLSEQGHLQTKLLELNIVQAPQVAETIFQTDMFSHYDKIRIAQLCEQAEMFQRAIENYRDINDIRRVLVRGRGFSSDFLVSFFGHMTPNNALQCLYDMMKANRAANLQVVVQAAIKFYSEITIPALIEMFEKFGSYDGLFYFLGSVLTFTEEPDVYFKYIEAAAKLNQSGEVERVIRETKFYDPVKVKDFLKDIRLPDPRPLIYLCDMHGFTEELTRYLFKNNLNRYIEVYLVKLNPKAAPAVLGTLLELDSDETYVKQILNTIRAACPAENLIEEMEKRNRLRVIQSWLEDREREGVVDSPVHTALAKIYIDTNRDPEDFLIRNEHYDAKIVGKYCEERNPELAVKAYTRAWGECDDELIILTNRNGMFRIQARYLVERKSAELWAKVLSDENEFRRSVIDQVVAFALPESREVEEVSLTVKAFLKADLQKELIELLEKIVLHKSDFSKNKNLQNMLIVTAIKADPSRVVDYINRLDNYDAPEIAQYALSQHGLGEEAFLIYRKAGMFEEAIDVLLTHLANIDRAAEFAERVGSPEVWSRLGRALLDHNKAEEAIEAFIKAKDPSYYKEVIIAAEVAQCFLKLIKFLNLARVQQLHQKDPQIDSELVFALAKCEMLAELEEFIATSNQADIGKVGERCFEEKMYEAARILFQSVNNWARLASCLVKLKKFMEAMEAAKQANSPRVWKEVTFACVENKEFKLAVIAGLNIITHPDHLEDIIRHYEHWGYPDELIILLENGLPSERAHQGIFTELGALYAKYRPKRLMEHCKNYYQKINIPKLIRSCERFRRWAEAVFLYMKYDEFDNALVTMIEHSYKAWNHTIFTDVIQKATNQDFFFKAIIFYLEEQPMLLNDLLKSISAKIDHAKAVQVLRRAGHLALALPWLQTVQMYNVAQVNEAVNELLIELEDYDTLRVSVTSFDSFDQLSLAKTLERHNLLEMRRISTYLYRINQKYAQSIELSKADQYYQDAMETANQSKNPELVEELIRYFIQIKDKEAFCACSYICYSLLSPDIVMELSWRAGYFDFAMPFFIQSMKDMSSRLGQLEKKATIKEKKEEEKAEQQSRAPLEALDAMSMVMPGLNNNMPALMPSMPMTGMNPMMMTGMNPMMMTGMNPMMTGMIDPSMMPQFQTRFK</sequence>
<dbReference type="Pfam" id="PF00637">
    <property type="entry name" value="Clathrin"/>
    <property type="match status" value="7"/>
</dbReference>
<dbReference type="FunFam" id="1.25.40.10:FF:000001">
    <property type="entry name" value="Clathrin heavy chain"/>
    <property type="match status" value="1"/>
</dbReference>
<evidence type="ECO:0000313" key="10">
    <source>
        <dbReference type="Proteomes" id="UP000187209"/>
    </source>
</evidence>
<dbReference type="InterPro" id="IPR000547">
    <property type="entry name" value="Clathrin_H-chain/VPS_repeat"/>
</dbReference>
<dbReference type="SMART" id="SM00299">
    <property type="entry name" value="CLH"/>
    <property type="match status" value="7"/>
</dbReference>
<protein>
    <recommendedName>
        <fullName evidence="6">Clathrin heavy chain</fullName>
    </recommendedName>
</protein>
<dbReference type="PANTHER" id="PTHR10292">
    <property type="entry name" value="CLATHRIN HEAVY CHAIN RELATED"/>
    <property type="match status" value="1"/>
</dbReference>
<feature type="repeat" description="CHCR" evidence="7">
    <location>
        <begin position="1290"/>
        <end position="1436"/>
    </location>
</feature>
<dbReference type="InterPro" id="IPR016341">
    <property type="entry name" value="Clathrin_heavy_chain"/>
</dbReference>
<evidence type="ECO:0000313" key="9">
    <source>
        <dbReference type="EMBL" id="OMJ87695.1"/>
    </source>
</evidence>
<comment type="subcellular location">
    <subcellularLocation>
        <location evidence="6">Cytoplasmic vesicle membrane</location>
        <topology evidence="6">Peripheral membrane protein</topology>
        <orientation evidence="6">Cytoplasmic side</orientation>
    </subcellularLocation>
    <subcellularLocation>
        <location evidence="6">Membrane</location>
        <location evidence="6">Coated pit</location>
        <topology evidence="6">Peripheral membrane protein</topology>
        <orientation evidence="6">Cytoplasmic side</orientation>
    </subcellularLocation>
</comment>
<comment type="similarity">
    <text evidence="1 6">Belongs to the clathrin heavy chain family.</text>
</comment>
<dbReference type="GO" id="GO:0032051">
    <property type="term" value="F:clathrin light chain binding"/>
    <property type="evidence" value="ECO:0007669"/>
    <property type="project" value="InterPro"/>
</dbReference>
<dbReference type="GO" id="GO:0006898">
    <property type="term" value="P:receptor-mediated endocytosis"/>
    <property type="evidence" value="ECO:0007669"/>
    <property type="project" value="TreeGrafter"/>
</dbReference>
<dbReference type="GO" id="GO:0030130">
    <property type="term" value="C:clathrin coat of trans-Golgi network vesicle"/>
    <property type="evidence" value="ECO:0007669"/>
    <property type="project" value="InterPro"/>
</dbReference>
<dbReference type="GO" id="GO:0030132">
    <property type="term" value="C:clathrin coat of coated pit"/>
    <property type="evidence" value="ECO:0007669"/>
    <property type="project" value="InterPro"/>
</dbReference>
<dbReference type="PIRSF" id="PIRSF002290">
    <property type="entry name" value="Clathrin_H_chain"/>
    <property type="match status" value="1"/>
</dbReference>
<comment type="function">
    <text evidence="6">Clathrin is the major protein of the polyhedral coat of coated pits and vesicles.</text>
</comment>
<accession>A0A1R2CFF7</accession>
<dbReference type="Gene3D" id="1.25.40.10">
    <property type="entry name" value="Tetratricopeptide repeat domain"/>
    <property type="match status" value="3"/>
</dbReference>
<dbReference type="SUPFAM" id="SSF48371">
    <property type="entry name" value="ARM repeat"/>
    <property type="match status" value="5"/>
</dbReference>
<name>A0A1R2CFF7_9CILI</name>
<dbReference type="InterPro" id="IPR016024">
    <property type="entry name" value="ARM-type_fold"/>
</dbReference>
<dbReference type="Gene3D" id="1.25.40.730">
    <property type="match status" value="1"/>
</dbReference>
<dbReference type="InterPro" id="IPR016025">
    <property type="entry name" value="Clathrin_H-chain_N"/>
</dbReference>
<keyword evidence="4 6" id="KW-0168">Coated pit</keyword>
<reference evidence="9 10" key="1">
    <citation type="submission" date="2016-11" db="EMBL/GenBank/DDBJ databases">
        <title>The macronuclear genome of Stentor coeruleus: a giant cell with tiny introns.</title>
        <authorList>
            <person name="Slabodnick M."/>
            <person name="Ruby J.G."/>
            <person name="Reiff S.B."/>
            <person name="Swart E.C."/>
            <person name="Gosai S."/>
            <person name="Prabakaran S."/>
            <person name="Witkowska E."/>
            <person name="Larue G.E."/>
            <person name="Fisher S."/>
            <person name="Freeman R.M."/>
            <person name="Gunawardena J."/>
            <person name="Chu W."/>
            <person name="Stover N.A."/>
            <person name="Gregory B.D."/>
            <person name="Nowacki M."/>
            <person name="Derisi J."/>
            <person name="Roy S.W."/>
            <person name="Marshall W.F."/>
            <person name="Sood P."/>
        </authorList>
    </citation>
    <scope>NUCLEOTIDE SEQUENCE [LARGE SCALE GENOMIC DNA]</scope>
    <source>
        <strain evidence="9">WM001</strain>
    </source>
</reference>
<feature type="repeat" description="CHCR" evidence="7">
    <location>
        <begin position="1439"/>
        <end position="1582"/>
    </location>
</feature>
<feature type="repeat" description="CHCR" evidence="7">
    <location>
        <begin position="1141"/>
        <end position="1285"/>
    </location>
</feature>
<dbReference type="PANTHER" id="PTHR10292:SF1">
    <property type="entry name" value="CLATHRIN HEAVY CHAIN"/>
    <property type="match status" value="1"/>
</dbReference>
<comment type="caution">
    <text evidence="9">The sequence shown here is derived from an EMBL/GenBank/DDBJ whole genome shotgun (WGS) entry which is preliminary data.</text>
</comment>
<proteinExistence type="inferred from homology"/>
<organism evidence="9 10">
    <name type="scientific">Stentor coeruleus</name>
    <dbReference type="NCBI Taxonomy" id="5963"/>
    <lineage>
        <taxon>Eukaryota</taxon>
        <taxon>Sar</taxon>
        <taxon>Alveolata</taxon>
        <taxon>Ciliophora</taxon>
        <taxon>Postciliodesmatophora</taxon>
        <taxon>Heterotrichea</taxon>
        <taxon>Heterotrichida</taxon>
        <taxon>Stentoridae</taxon>
        <taxon>Stentor</taxon>
    </lineage>
</organism>
<dbReference type="Gene3D" id="2.130.10.110">
    <property type="entry name" value="Clathrin heavy-chain terminal domain"/>
    <property type="match status" value="1"/>
</dbReference>
<dbReference type="Proteomes" id="UP000187209">
    <property type="component" value="Unassembled WGS sequence"/>
</dbReference>
<feature type="coiled-coil region" evidence="8">
    <location>
        <begin position="1619"/>
        <end position="1649"/>
    </location>
</feature>
<dbReference type="GO" id="GO:0006886">
    <property type="term" value="P:intracellular protein transport"/>
    <property type="evidence" value="ECO:0007669"/>
    <property type="project" value="UniProtKB-UniRule"/>
</dbReference>
<evidence type="ECO:0000256" key="7">
    <source>
        <dbReference type="PROSITE-ProRule" id="PRU01006"/>
    </source>
</evidence>
<dbReference type="PROSITE" id="PS50236">
    <property type="entry name" value="CHCR"/>
    <property type="match status" value="7"/>
</dbReference>